<dbReference type="GO" id="GO:0005886">
    <property type="term" value="C:plasma membrane"/>
    <property type="evidence" value="ECO:0007669"/>
    <property type="project" value="UniProtKB-SubCell"/>
</dbReference>
<feature type="transmembrane region" description="Helical" evidence="6">
    <location>
        <begin position="76"/>
        <end position="93"/>
    </location>
</feature>
<proteinExistence type="predicted"/>
<dbReference type="InterPro" id="IPR036259">
    <property type="entry name" value="MFS_trans_sf"/>
</dbReference>
<feature type="transmembrane region" description="Helical" evidence="6">
    <location>
        <begin position="46"/>
        <end position="64"/>
    </location>
</feature>
<feature type="transmembrane region" description="Helical" evidence="6">
    <location>
        <begin position="363"/>
        <end position="386"/>
    </location>
</feature>
<feature type="transmembrane region" description="Helical" evidence="6">
    <location>
        <begin position="204"/>
        <end position="232"/>
    </location>
</feature>
<keyword evidence="3 6" id="KW-0812">Transmembrane</keyword>
<evidence type="ECO:0000259" key="7">
    <source>
        <dbReference type="PROSITE" id="PS50850"/>
    </source>
</evidence>
<comment type="subcellular location">
    <subcellularLocation>
        <location evidence="1">Cell membrane</location>
        <topology evidence="1">Multi-pass membrane protein</topology>
    </subcellularLocation>
</comment>
<dbReference type="Proteomes" id="UP000316798">
    <property type="component" value="Chromosome"/>
</dbReference>
<dbReference type="InterPro" id="IPR020846">
    <property type="entry name" value="MFS_dom"/>
</dbReference>
<dbReference type="PANTHER" id="PTHR43124:SF3">
    <property type="entry name" value="CHLORAMPHENICOL EFFLUX PUMP RV0191"/>
    <property type="match status" value="1"/>
</dbReference>
<organism evidence="8 9">
    <name type="scientific">Rhodoferax sediminis</name>
    <dbReference type="NCBI Taxonomy" id="2509614"/>
    <lineage>
        <taxon>Bacteria</taxon>
        <taxon>Pseudomonadati</taxon>
        <taxon>Pseudomonadota</taxon>
        <taxon>Betaproteobacteria</taxon>
        <taxon>Burkholderiales</taxon>
        <taxon>Comamonadaceae</taxon>
        <taxon>Rhodoferax</taxon>
    </lineage>
</organism>
<evidence type="ECO:0000256" key="4">
    <source>
        <dbReference type="ARBA" id="ARBA00022989"/>
    </source>
</evidence>
<keyword evidence="5 6" id="KW-0472">Membrane</keyword>
<name>A0A515DCM2_9BURK</name>
<evidence type="ECO:0000256" key="6">
    <source>
        <dbReference type="SAM" id="Phobius"/>
    </source>
</evidence>
<dbReference type="SUPFAM" id="SSF103473">
    <property type="entry name" value="MFS general substrate transporter"/>
    <property type="match status" value="1"/>
</dbReference>
<keyword evidence="9" id="KW-1185">Reference proteome</keyword>
<gene>
    <name evidence="8" type="ORF">EUB48_13365</name>
</gene>
<feature type="transmembrane region" description="Helical" evidence="6">
    <location>
        <begin position="244"/>
        <end position="264"/>
    </location>
</feature>
<evidence type="ECO:0000256" key="1">
    <source>
        <dbReference type="ARBA" id="ARBA00004651"/>
    </source>
</evidence>
<feature type="transmembrane region" description="Helical" evidence="6">
    <location>
        <begin position="164"/>
        <end position="183"/>
    </location>
</feature>
<accession>A0A515DCM2</accession>
<evidence type="ECO:0000313" key="9">
    <source>
        <dbReference type="Proteomes" id="UP000316798"/>
    </source>
</evidence>
<sequence length="394" mass="41218">MSVEAISPRMLWLLSICAFASMASMRVCDAMLPALAFDFSTTAGQVARAISAFALAYGLLQLFYGPLGDRYGKVRVIGFATLACTLGNVGAAFSSNLDWLVASRIASGAAAAGIIPLTMAWIGDNVPYAGRQEVLARLLGATVFGMIAGQWVGGLVADTLGWRAAFAMLAVLFLASGLLLVSWGGQTLTQPQGHVESAVRRTGAVLAVPWARAVLAVTFVEGALAYSAIAFIPSQLHAQFDLSMPAAGGIVALYGVGGLIYSRSARMLVRRLGEANLARLGGVCMAIAFGTLAWAPSWRWALPACLIAGFGFYALHNTLQTNATQMAPAARGTAVSLFACVLFLGQSLGVLVAAWFVDRLSAAPVFAFSALGLLLLGGSFAMLMALHRRTLKES</sequence>
<feature type="transmembrane region" description="Helical" evidence="6">
    <location>
        <begin position="276"/>
        <end position="294"/>
    </location>
</feature>
<dbReference type="OrthoDB" id="9814303at2"/>
<dbReference type="GO" id="GO:0022857">
    <property type="term" value="F:transmembrane transporter activity"/>
    <property type="evidence" value="ECO:0007669"/>
    <property type="project" value="InterPro"/>
</dbReference>
<dbReference type="AlphaFoldDB" id="A0A515DCM2"/>
<dbReference type="KEGG" id="rhf:EUB48_13365"/>
<keyword evidence="4 6" id="KW-1133">Transmembrane helix</keyword>
<dbReference type="PANTHER" id="PTHR43124">
    <property type="entry name" value="PURINE EFFLUX PUMP PBUE"/>
    <property type="match status" value="1"/>
</dbReference>
<evidence type="ECO:0000313" key="8">
    <source>
        <dbReference type="EMBL" id="QDL38168.1"/>
    </source>
</evidence>
<keyword evidence="2" id="KW-1003">Cell membrane</keyword>
<evidence type="ECO:0000256" key="5">
    <source>
        <dbReference type="ARBA" id="ARBA00023136"/>
    </source>
</evidence>
<feature type="transmembrane region" description="Helical" evidence="6">
    <location>
        <begin position="134"/>
        <end position="152"/>
    </location>
</feature>
<feature type="transmembrane region" description="Helical" evidence="6">
    <location>
        <begin position="300"/>
        <end position="316"/>
    </location>
</feature>
<feature type="transmembrane region" description="Helical" evidence="6">
    <location>
        <begin position="99"/>
        <end position="122"/>
    </location>
</feature>
<reference evidence="8 9" key="1">
    <citation type="submission" date="2019-01" db="EMBL/GenBank/DDBJ databases">
        <title>Genomic insights into a novel species Rhodoferax sp.</title>
        <authorList>
            <person name="Jin L."/>
        </authorList>
    </citation>
    <scope>NUCLEOTIDE SEQUENCE [LARGE SCALE GENOMIC DNA]</scope>
    <source>
        <strain evidence="8 9">CHu59-6-5</strain>
    </source>
</reference>
<dbReference type="CDD" id="cd17324">
    <property type="entry name" value="MFS_NepI_like"/>
    <property type="match status" value="1"/>
</dbReference>
<evidence type="ECO:0000256" key="3">
    <source>
        <dbReference type="ARBA" id="ARBA00022692"/>
    </source>
</evidence>
<evidence type="ECO:0000256" key="2">
    <source>
        <dbReference type="ARBA" id="ARBA00022475"/>
    </source>
</evidence>
<protein>
    <submittedName>
        <fullName evidence="8">MFS transporter</fullName>
    </submittedName>
</protein>
<feature type="transmembrane region" description="Helical" evidence="6">
    <location>
        <begin position="337"/>
        <end position="357"/>
    </location>
</feature>
<dbReference type="Pfam" id="PF07690">
    <property type="entry name" value="MFS_1"/>
    <property type="match status" value="1"/>
</dbReference>
<feature type="domain" description="Major facilitator superfamily (MFS) profile" evidence="7">
    <location>
        <begin position="10"/>
        <end position="390"/>
    </location>
</feature>
<dbReference type="InterPro" id="IPR011701">
    <property type="entry name" value="MFS"/>
</dbReference>
<dbReference type="EMBL" id="CP035503">
    <property type="protein sequence ID" value="QDL38168.1"/>
    <property type="molecule type" value="Genomic_DNA"/>
</dbReference>
<dbReference type="Gene3D" id="1.20.1250.20">
    <property type="entry name" value="MFS general substrate transporter like domains"/>
    <property type="match status" value="1"/>
</dbReference>
<dbReference type="InterPro" id="IPR050189">
    <property type="entry name" value="MFS_Efflux_Transporters"/>
</dbReference>
<dbReference type="RefSeq" id="WP_142819589.1">
    <property type="nucleotide sequence ID" value="NZ_CP035503.1"/>
</dbReference>
<dbReference type="PROSITE" id="PS50850">
    <property type="entry name" value="MFS"/>
    <property type="match status" value="1"/>
</dbReference>